<dbReference type="GO" id="GO:0022857">
    <property type="term" value="F:transmembrane transporter activity"/>
    <property type="evidence" value="ECO:0007669"/>
    <property type="project" value="InterPro"/>
</dbReference>
<evidence type="ECO:0000313" key="8">
    <source>
        <dbReference type="Proteomes" id="UP001209570"/>
    </source>
</evidence>
<dbReference type="InterPro" id="IPR005829">
    <property type="entry name" value="Sugar_transporter_CS"/>
</dbReference>
<evidence type="ECO:0000256" key="2">
    <source>
        <dbReference type="ARBA" id="ARBA00022692"/>
    </source>
</evidence>
<reference evidence="7" key="1">
    <citation type="submission" date="2021-12" db="EMBL/GenBank/DDBJ databases">
        <title>Prjna785345.</title>
        <authorList>
            <person name="Rujirawat T."/>
            <person name="Krajaejun T."/>
        </authorList>
    </citation>
    <scope>NUCLEOTIDE SEQUENCE</scope>
    <source>
        <strain evidence="7">Pi057C3</strain>
    </source>
</reference>
<dbReference type="GO" id="GO:0016020">
    <property type="term" value="C:membrane"/>
    <property type="evidence" value="ECO:0007669"/>
    <property type="project" value="UniProtKB-SubCell"/>
</dbReference>
<dbReference type="Proteomes" id="UP001209570">
    <property type="component" value="Unassembled WGS sequence"/>
</dbReference>
<evidence type="ECO:0000256" key="1">
    <source>
        <dbReference type="ARBA" id="ARBA00004141"/>
    </source>
</evidence>
<feature type="region of interest" description="Disordered" evidence="6">
    <location>
        <begin position="1"/>
        <end position="23"/>
    </location>
</feature>
<evidence type="ECO:0008006" key="9">
    <source>
        <dbReference type="Google" id="ProtNLM"/>
    </source>
</evidence>
<protein>
    <recommendedName>
        <fullName evidence="9">Smr domain-containing protein</fullName>
    </recommendedName>
</protein>
<evidence type="ECO:0000256" key="4">
    <source>
        <dbReference type="ARBA" id="ARBA00022989"/>
    </source>
</evidence>
<dbReference type="InterPro" id="IPR011990">
    <property type="entry name" value="TPR-like_helical_dom_sf"/>
</dbReference>
<evidence type="ECO:0000313" key="7">
    <source>
        <dbReference type="EMBL" id="KAJ0395126.1"/>
    </source>
</evidence>
<evidence type="ECO:0000256" key="5">
    <source>
        <dbReference type="ARBA" id="ARBA00023136"/>
    </source>
</evidence>
<dbReference type="InterPro" id="IPR002885">
    <property type="entry name" value="PPR_rpt"/>
</dbReference>
<dbReference type="PROSITE" id="PS00217">
    <property type="entry name" value="SUGAR_TRANSPORT_2"/>
    <property type="match status" value="1"/>
</dbReference>
<dbReference type="EMBL" id="JAKCXM010000362">
    <property type="protein sequence ID" value="KAJ0395126.1"/>
    <property type="molecule type" value="Genomic_DNA"/>
</dbReference>
<gene>
    <name evidence="7" type="ORF">P43SY_004619</name>
</gene>
<dbReference type="PANTHER" id="PTHR47447:SF17">
    <property type="entry name" value="OS12G0638900 PROTEIN"/>
    <property type="match status" value="1"/>
</dbReference>
<proteinExistence type="predicted"/>
<comment type="caution">
    <text evidence="7">The sequence shown here is derived from an EMBL/GenBank/DDBJ whole genome shotgun (WGS) entry which is preliminary data.</text>
</comment>
<organism evidence="7 8">
    <name type="scientific">Pythium insidiosum</name>
    <name type="common">Pythiosis disease agent</name>
    <dbReference type="NCBI Taxonomy" id="114742"/>
    <lineage>
        <taxon>Eukaryota</taxon>
        <taxon>Sar</taxon>
        <taxon>Stramenopiles</taxon>
        <taxon>Oomycota</taxon>
        <taxon>Peronosporomycetes</taxon>
        <taxon>Pythiales</taxon>
        <taxon>Pythiaceae</taxon>
        <taxon>Pythium</taxon>
    </lineage>
</organism>
<dbReference type="AlphaFoldDB" id="A0AAD5Q3V9"/>
<keyword evidence="2" id="KW-0812">Transmembrane</keyword>
<accession>A0AAD5Q3V9</accession>
<keyword evidence="5" id="KW-0472">Membrane</keyword>
<comment type="subcellular location">
    <subcellularLocation>
        <location evidence="1">Membrane</location>
        <topology evidence="1">Multi-pass membrane protein</topology>
    </subcellularLocation>
</comment>
<dbReference type="Pfam" id="PF01535">
    <property type="entry name" value="PPR"/>
    <property type="match status" value="1"/>
</dbReference>
<evidence type="ECO:0000256" key="6">
    <source>
        <dbReference type="SAM" id="MobiDB-lite"/>
    </source>
</evidence>
<dbReference type="PANTHER" id="PTHR47447">
    <property type="entry name" value="OS03G0856100 PROTEIN"/>
    <property type="match status" value="1"/>
</dbReference>
<sequence>MDRSTIQQGQRAESSSRPTGTTLPITSWIYPSTHTAAGIFVAGKARVNSLVAQQARTFASTPLANARTVSTDDWRAAVAAFDHQISLHGSDAPFAAGDVHAIVKQCTAQGRHREAQAVVRKAKQFGHEVLVETEALICSLLARKGHVDRAFETMSELLQRDGSPSSARAAQLFDPMLTVFKETHDWQNVRRVMEQMHALGLEPSPRVLRLLMVTSARARRKDVLLKTIAFVKQQNSGELSNLDAATMSALCQGLVDVGEYRPALDIYNGLDASRLETHGTTILLNHFLSAAFRLGQVKKALKIFDRMSRSTQFPPDDFSFATCVLELERLEQWHEVISIFNAMQDREARGISSLAINALSCAAVVRAVHHPDVGLSRRDIQLDMQVILKRLPQLQFQRFGHAASLLDVLVEHRYLSHAQRLFRRLVEHGVISTSWLRKSGFEVELHSFSRGVAKCAVVYAFQQLRLRHKSPHGIDDDLRIITGVGKGSKTFLQPVLPSEVSDLLVRSFRPLIRPMAHPTNPGVLLVRAKTIRQWMAEGGVIRQYEDKHTRLS</sequence>
<keyword evidence="8" id="KW-1185">Reference proteome</keyword>
<dbReference type="Gene3D" id="1.25.40.10">
    <property type="entry name" value="Tetratricopeptide repeat domain"/>
    <property type="match status" value="2"/>
</dbReference>
<evidence type="ECO:0000256" key="3">
    <source>
        <dbReference type="ARBA" id="ARBA00022737"/>
    </source>
</evidence>
<dbReference type="NCBIfam" id="TIGR00756">
    <property type="entry name" value="PPR"/>
    <property type="match status" value="1"/>
</dbReference>
<name>A0AAD5Q3V9_PYTIN</name>
<keyword evidence="4" id="KW-1133">Transmembrane helix</keyword>
<keyword evidence="3" id="KW-0677">Repeat</keyword>